<dbReference type="EMBL" id="FTMN01000001">
    <property type="protein sequence ID" value="SIP95120.1"/>
    <property type="molecule type" value="Genomic_DNA"/>
</dbReference>
<evidence type="ECO:0000313" key="2">
    <source>
        <dbReference type="Proteomes" id="UP000186895"/>
    </source>
</evidence>
<evidence type="ECO:0000313" key="1">
    <source>
        <dbReference type="EMBL" id="SIP95120.1"/>
    </source>
</evidence>
<sequence>MYRTGISFTFYGFGPVIHVLKQLSAPYQSKVYQALPLVLLCLLLLFAQGTKAVHAADPGLVPEAVAMHCDGNDPDDCHSPAVADCCDDQLLQCALDCAQGTAWLPATLKQLHLKQVRALPPPLPIQLPDPLTELPYQPPRRTYSV</sequence>
<proteinExistence type="predicted"/>
<keyword evidence="2" id="KW-1185">Reference proteome</keyword>
<accession>A0A1N6NSU6</accession>
<dbReference type="STRING" id="49186.SAMN05421647_101535"/>
<organism evidence="1 2">
    <name type="scientific">Marinobacterium stanieri</name>
    <dbReference type="NCBI Taxonomy" id="49186"/>
    <lineage>
        <taxon>Bacteria</taxon>
        <taxon>Pseudomonadati</taxon>
        <taxon>Pseudomonadota</taxon>
        <taxon>Gammaproteobacteria</taxon>
        <taxon>Oceanospirillales</taxon>
        <taxon>Oceanospirillaceae</taxon>
        <taxon>Marinobacterium</taxon>
    </lineage>
</organism>
<reference evidence="1 2" key="1">
    <citation type="submission" date="2017-01" db="EMBL/GenBank/DDBJ databases">
        <authorList>
            <person name="Mah S.A."/>
            <person name="Swanson W.J."/>
            <person name="Moy G.W."/>
            <person name="Vacquier V.D."/>
        </authorList>
    </citation>
    <scope>NUCLEOTIDE SEQUENCE [LARGE SCALE GENOMIC DNA]</scope>
    <source>
        <strain evidence="1 2">DSM 7027</strain>
    </source>
</reference>
<gene>
    <name evidence="1" type="ORF">SAMN05421647_101535</name>
</gene>
<dbReference type="Proteomes" id="UP000186895">
    <property type="component" value="Unassembled WGS sequence"/>
</dbReference>
<dbReference type="AlphaFoldDB" id="A0A1N6NSU6"/>
<name>A0A1N6NSU6_9GAMM</name>
<protein>
    <submittedName>
        <fullName evidence="1">Uncharacterized protein</fullName>
    </submittedName>
</protein>